<dbReference type="PROSITE" id="PS51257">
    <property type="entry name" value="PROKAR_LIPOPROTEIN"/>
    <property type="match status" value="1"/>
</dbReference>
<dbReference type="Gene3D" id="3.40.630.40">
    <property type="entry name" value="Zn-dependent exopeptidases"/>
    <property type="match status" value="1"/>
</dbReference>
<dbReference type="SMART" id="SM00646">
    <property type="entry name" value="Ami_3"/>
    <property type="match status" value="1"/>
</dbReference>
<dbReference type="InterPro" id="IPR050695">
    <property type="entry name" value="N-acetylmuramoyl_amidase_3"/>
</dbReference>
<proteinExistence type="predicted"/>
<feature type="signal peptide" evidence="2">
    <location>
        <begin position="1"/>
        <end position="23"/>
    </location>
</feature>
<dbReference type="GO" id="GO:0030288">
    <property type="term" value="C:outer membrane-bounded periplasmic space"/>
    <property type="evidence" value="ECO:0007669"/>
    <property type="project" value="TreeGrafter"/>
</dbReference>
<evidence type="ECO:0000256" key="2">
    <source>
        <dbReference type="SAM" id="SignalP"/>
    </source>
</evidence>
<dbReference type="OrthoDB" id="3268878at2"/>
<keyword evidence="2" id="KW-0732">Signal</keyword>
<dbReference type="RefSeq" id="WP_147142601.1">
    <property type="nucleotide sequence ID" value="NZ_BAABIJ010000004.1"/>
</dbReference>
<sequence length="261" mass="26593">MRHTVLSRLAAVVALAAVTAGCAATGHGRTPPGDAAEPAGPAGPLDGLVVVIDPGHNGGNADAPDEIAEPVEVGNGEKPCDTTGTETDDGYAEHAFNFDVATRLSALLTESGATVILTREDDTGVGPCITERVAVANDAGADVSLSIHADGGPGTGSGFHIMEPVPIDGHNEDVVVPSHDLAVLLAEAMKATRMPPADYIGTDGINPRDDMGGLNLTTVPKVMVECGNMRNADDAALLKDAGFRQELAEALAEGVTRFLTS</sequence>
<accession>A0A562URK3</accession>
<dbReference type="EMBL" id="VLLL01000008">
    <property type="protein sequence ID" value="TWJ08237.1"/>
    <property type="molecule type" value="Genomic_DNA"/>
</dbReference>
<comment type="caution">
    <text evidence="4">The sequence shown here is derived from an EMBL/GenBank/DDBJ whole genome shotgun (WGS) entry which is preliminary data.</text>
</comment>
<reference evidence="4 5" key="1">
    <citation type="journal article" date="2013" name="Stand. Genomic Sci.">
        <title>Genomic Encyclopedia of Type Strains, Phase I: The one thousand microbial genomes (KMG-I) project.</title>
        <authorList>
            <person name="Kyrpides N.C."/>
            <person name="Woyke T."/>
            <person name="Eisen J.A."/>
            <person name="Garrity G."/>
            <person name="Lilburn T.G."/>
            <person name="Beck B.J."/>
            <person name="Whitman W.B."/>
            <person name="Hugenholtz P."/>
            <person name="Klenk H.P."/>
        </authorList>
    </citation>
    <scope>NUCLEOTIDE SEQUENCE [LARGE SCALE GENOMIC DNA]</scope>
    <source>
        <strain evidence="4 5">DSM 45044</strain>
    </source>
</reference>
<keyword evidence="5" id="KW-1185">Reference proteome</keyword>
<dbReference type="Pfam" id="PF01520">
    <property type="entry name" value="Amidase_3"/>
    <property type="match status" value="1"/>
</dbReference>
<dbReference type="Proteomes" id="UP000321617">
    <property type="component" value="Unassembled WGS sequence"/>
</dbReference>
<protein>
    <submittedName>
        <fullName evidence="4">N-acetylmuramoyl-L-alanine amidase</fullName>
    </submittedName>
</protein>
<evidence type="ECO:0000259" key="3">
    <source>
        <dbReference type="SMART" id="SM00646"/>
    </source>
</evidence>
<name>A0A562URK3_9ACTN</name>
<dbReference type="AlphaFoldDB" id="A0A562URK3"/>
<dbReference type="PANTHER" id="PTHR30404:SF0">
    <property type="entry name" value="N-ACETYLMURAMOYL-L-ALANINE AMIDASE AMIC"/>
    <property type="match status" value="1"/>
</dbReference>
<dbReference type="CDD" id="cd02696">
    <property type="entry name" value="MurNAc-LAA"/>
    <property type="match status" value="1"/>
</dbReference>
<dbReference type="GO" id="GO:0009253">
    <property type="term" value="P:peptidoglycan catabolic process"/>
    <property type="evidence" value="ECO:0007669"/>
    <property type="project" value="InterPro"/>
</dbReference>
<feature type="chain" id="PRO_5021863594" evidence="2">
    <location>
        <begin position="24"/>
        <end position="261"/>
    </location>
</feature>
<dbReference type="GO" id="GO:0008745">
    <property type="term" value="F:N-acetylmuramoyl-L-alanine amidase activity"/>
    <property type="evidence" value="ECO:0007669"/>
    <property type="project" value="InterPro"/>
</dbReference>
<feature type="domain" description="MurNAc-LAA" evidence="3">
    <location>
        <begin position="133"/>
        <end position="256"/>
    </location>
</feature>
<gene>
    <name evidence="4" type="ORF">LX16_4462</name>
</gene>
<evidence type="ECO:0000313" key="4">
    <source>
        <dbReference type="EMBL" id="TWJ08237.1"/>
    </source>
</evidence>
<dbReference type="SUPFAM" id="SSF53187">
    <property type="entry name" value="Zn-dependent exopeptidases"/>
    <property type="match status" value="1"/>
</dbReference>
<dbReference type="InterPro" id="IPR002508">
    <property type="entry name" value="MurNAc-LAA_cat"/>
</dbReference>
<keyword evidence="1" id="KW-0378">Hydrolase</keyword>
<organism evidence="4 5">
    <name type="scientific">Stackebrandtia albiflava</name>
    <dbReference type="NCBI Taxonomy" id="406432"/>
    <lineage>
        <taxon>Bacteria</taxon>
        <taxon>Bacillati</taxon>
        <taxon>Actinomycetota</taxon>
        <taxon>Actinomycetes</taxon>
        <taxon>Glycomycetales</taxon>
        <taxon>Glycomycetaceae</taxon>
        <taxon>Stackebrandtia</taxon>
    </lineage>
</organism>
<evidence type="ECO:0000256" key="1">
    <source>
        <dbReference type="ARBA" id="ARBA00022801"/>
    </source>
</evidence>
<evidence type="ECO:0000313" key="5">
    <source>
        <dbReference type="Proteomes" id="UP000321617"/>
    </source>
</evidence>
<dbReference type="PANTHER" id="PTHR30404">
    <property type="entry name" value="N-ACETYLMURAMOYL-L-ALANINE AMIDASE"/>
    <property type="match status" value="1"/>
</dbReference>